<name>A0ACB8Y4N2_ARCLA</name>
<organism evidence="1 2">
    <name type="scientific">Arctium lappa</name>
    <name type="common">Greater burdock</name>
    <name type="synonym">Lappa major</name>
    <dbReference type="NCBI Taxonomy" id="4217"/>
    <lineage>
        <taxon>Eukaryota</taxon>
        <taxon>Viridiplantae</taxon>
        <taxon>Streptophyta</taxon>
        <taxon>Embryophyta</taxon>
        <taxon>Tracheophyta</taxon>
        <taxon>Spermatophyta</taxon>
        <taxon>Magnoliopsida</taxon>
        <taxon>eudicotyledons</taxon>
        <taxon>Gunneridae</taxon>
        <taxon>Pentapetalae</taxon>
        <taxon>asterids</taxon>
        <taxon>campanulids</taxon>
        <taxon>Asterales</taxon>
        <taxon>Asteraceae</taxon>
        <taxon>Carduoideae</taxon>
        <taxon>Cardueae</taxon>
        <taxon>Arctiinae</taxon>
        <taxon>Arctium</taxon>
    </lineage>
</organism>
<gene>
    <name evidence="1" type="ORF">L6452_37787</name>
</gene>
<sequence length="142" mass="15704">MLTRCGSGGVHHRWRGEGNEEVDWEGFLRWLVGNGERVDNSDNASVVYPIHHHHSPPVRSTTTTISDNLSTTAPQTLKSRLQNVDTLYDIFLLSFSPTLVEIVGLSGYDFVIIDMEHGHNGISEAIPCLHALATARTPTSQQ</sequence>
<evidence type="ECO:0000313" key="2">
    <source>
        <dbReference type="Proteomes" id="UP001055879"/>
    </source>
</evidence>
<reference evidence="1 2" key="2">
    <citation type="journal article" date="2022" name="Mol. Ecol. Resour.">
        <title>The genomes of chicory, endive, great burdock and yacon provide insights into Asteraceae paleo-polyploidization history and plant inulin production.</title>
        <authorList>
            <person name="Fan W."/>
            <person name="Wang S."/>
            <person name="Wang H."/>
            <person name="Wang A."/>
            <person name="Jiang F."/>
            <person name="Liu H."/>
            <person name="Zhao H."/>
            <person name="Xu D."/>
            <person name="Zhang Y."/>
        </authorList>
    </citation>
    <scope>NUCLEOTIDE SEQUENCE [LARGE SCALE GENOMIC DNA]</scope>
    <source>
        <strain evidence="2">cv. Niubang</strain>
    </source>
</reference>
<accession>A0ACB8Y4N2</accession>
<keyword evidence="2" id="KW-1185">Reference proteome</keyword>
<proteinExistence type="predicted"/>
<protein>
    <submittedName>
        <fullName evidence="1">Uncharacterized protein</fullName>
    </submittedName>
</protein>
<comment type="caution">
    <text evidence="1">The sequence shown here is derived from an EMBL/GenBank/DDBJ whole genome shotgun (WGS) entry which is preliminary data.</text>
</comment>
<dbReference type="EMBL" id="CM042060">
    <property type="protein sequence ID" value="KAI3678492.1"/>
    <property type="molecule type" value="Genomic_DNA"/>
</dbReference>
<dbReference type="Proteomes" id="UP001055879">
    <property type="component" value="Linkage Group LG14"/>
</dbReference>
<reference evidence="2" key="1">
    <citation type="journal article" date="2022" name="Mol. Ecol. Resour.">
        <title>The genomes of chicory, endive, great burdock and yacon provide insights into Asteraceae palaeo-polyploidization history and plant inulin production.</title>
        <authorList>
            <person name="Fan W."/>
            <person name="Wang S."/>
            <person name="Wang H."/>
            <person name="Wang A."/>
            <person name="Jiang F."/>
            <person name="Liu H."/>
            <person name="Zhao H."/>
            <person name="Xu D."/>
            <person name="Zhang Y."/>
        </authorList>
    </citation>
    <scope>NUCLEOTIDE SEQUENCE [LARGE SCALE GENOMIC DNA]</scope>
    <source>
        <strain evidence="2">cv. Niubang</strain>
    </source>
</reference>
<evidence type="ECO:0000313" key="1">
    <source>
        <dbReference type="EMBL" id="KAI3678492.1"/>
    </source>
</evidence>